<reference evidence="4" key="1">
    <citation type="submission" date="2020-10" db="EMBL/GenBank/DDBJ databases">
        <authorList>
            <person name="Gilroy R."/>
        </authorList>
    </citation>
    <scope>NUCLEOTIDE SEQUENCE</scope>
    <source>
        <strain evidence="4">CHK184-20233</strain>
    </source>
</reference>
<accession>A0A9D1DTI4</accession>
<proteinExistence type="predicted"/>
<dbReference type="Pfam" id="PF00675">
    <property type="entry name" value="Peptidase_M16"/>
    <property type="match status" value="1"/>
</dbReference>
<dbReference type="Proteomes" id="UP000824232">
    <property type="component" value="Unassembled WGS sequence"/>
</dbReference>
<dbReference type="NCBIfam" id="NF047421">
    <property type="entry name" value="YfmH_fam"/>
    <property type="match status" value="1"/>
</dbReference>
<gene>
    <name evidence="4" type="ORF">IAB38_00865</name>
</gene>
<name>A0A9D1DTI4_9FIRM</name>
<dbReference type="SUPFAM" id="SSF63411">
    <property type="entry name" value="LuxS/MPP-like metallohydrolase"/>
    <property type="match status" value="2"/>
</dbReference>
<dbReference type="EMBL" id="DVHC01000011">
    <property type="protein sequence ID" value="HIR58579.1"/>
    <property type="molecule type" value="Genomic_DNA"/>
</dbReference>
<evidence type="ECO:0000259" key="2">
    <source>
        <dbReference type="Pfam" id="PF00675"/>
    </source>
</evidence>
<organism evidence="4 5">
    <name type="scientific">Candidatus Onthousia excrementipullorum</name>
    <dbReference type="NCBI Taxonomy" id="2840884"/>
    <lineage>
        <taxon>Bacteria</taxon>
        <taxon>Bacillati</taxon>
        <taxon>Bacillota</taxon>
        <taxon>Bacilli</taxon>
        <taxon>Candidatus Onthousia</taxon>
    </lineage>
</organism>
<evidence type="ECO:0000259" key="3">
    <source>
        <dbReference type="Pfam" id="PF05193"/>
    </source>
</evidence>
<feature type="coiled-coil region" evidence="1">
    <location>
        <begin position="335"/>
        <end position="362"/>
    </location>
</feature>
<reference evidence="4" key="2">
    <citation type="journal article" date="2021" name="PeerJ">
        <title>Extensive microbial diversity within the chicken gut microbiome revealed by metagenomics and culture.</title>
        <authorList>
            <person name="Gilroy R."/>
            <person name="Ravi A."/>
            <person name="Getino M."/>
            <person name="Pursley I."/>
            <person name="Horton D.L."/>
            <person name="Alikhan N.F."/>
            <person name="Baker D."/>
            <person name="Gharbi K."/>
            <person name="Hall N."/>
            <person name="Watson M."/>
            <person name="Adriaenssens E.M."/>
            <person name="Foster-Nyarko E."/>
            <person name="Jarju S."/>
            <person name="Secka A."/>
            <person name="Antonio M."/>
            <person name="Oren A."/>
            <person name="Chaudhuri R.R."/>
            <person name="La Ragione R."/>
            <person name="Hildebrand F."/>
            <person name="Pallen M.J."/>
        </authorList>
    </citation>
    <scope>NUCLEOTIDE SEQUENCE</scope>
    <source>
        <strain evidence="4">CHK184-20233</strain>
    </source>
</reference>
<evidence type="ECO:0000313" key="4">
    <source>
        <dbReference type="EMBL" id="HIR58579.1"/>
    </source>
</evidence>
<dbReference type="Pfam" id="PF05193">
    <property type="entry name" value="Peptidase_M16_C"/>
    <property type="match status" value="1"/>
</dbReference>
<feature type="domain" description="Peptidase M16 N-terminal" evidence="2">
    <location>
        <begin position="60"/>
        <end position="179"/>
    </location>
</feature>
<feature type="domain" description="Peptidase M16 C-terminal" evidence="3">
    <location>
        <begin position="186"/>
        <end position="361"/>
    </location>
</feature>
<evidence type="ECO:0000256" key="1">
    <source>
        <dbReference type="SAM" id="Coils"/>
    </source>
</evidence>
<dbReference type="AlphaFoldDB" id="A0A9D1DTI4"/>
<dbReference type="InterPro" id="IPR011249">
    <property type="entry name" value="Metalloenz_LuxS/M16"/>
</dbReference>
<dbReference type="InterPro" id="IPR050361">
    <property type="entry name" value="MPP/UQCRC_Complex"/>
</dbReference>
<sequence>MEKIEIKNVDKTIYREVLDNGLEIIIIPNDKISKKKNYYFSYATYYGAAINEFVPVGKNKMTSFPSGIAHFLEHKMFESKDGIKPFDFYAKTGSYVNAFTSYKNTCYVVTGNKKMKENLEYLLTFVNSPYFTDENVEKEQGIICEEAAMNDDSPDYLAYKTINKNLYKVSPYNTPILGTIESIKEITKDDLYNCYNTFYRPSNMFLVVGGAVDPDEVVKIATNTLARFNLEKSDNIKIKNYKEPVKVVKDYEEIKKDVKVEKIAIGFKMDKSKFPIKNKVTLDLYLNMLISLCFGASSEFREMIRKRHLVSRSGYYFQDIGNIVTFMVEADVLNYPVYLKELENYLNNLDVLEEDLERIKKVWISSEVIKSDYADSIVDTVVDDMINYHKVITNYVELIKNMNITTMKEVINSLDFTNRAIVRVISENNPLQND</sequence>
<dbReference type="PANTHER" id="PTHR11851:SF134">
    <property type="entry name" value="ZINC-DEPENDENT PROTEASE"/>
    <property type="match status" value="1"/>
</dbReference>
<dbReference type="PANTHER" id="PTHR11851">
    <property type="entry name" value="METALLOPROTEASE"/>
    <property type="match status" value="1"/>
</dbReference>
<keyword evidence="1" id="KW-0175">Coiled coil</keyword>
<dbReference type="InterPro" id="IPR007863">
    <property type="entry name" value="Peptidase_M16_C"/>
</dbReference>
<protein>
    <submittedName>
        <fullName evidence="4">Insulinase family protein</fullName>
    </submittedName>
</protein>
<dbReference type="InterPro" id="IPR011765">
    <property type="entry name" value="Pept_M16_N"/>
</dbReference>
<dbReference type="Gene3D" id="3.30.830.10">
    <property type="entry name" value="Metalloenzyme, LuxS/M16 peptidase-like"/>
    <property type="match status" value="2"/>
</dbReference>
<comment type="caution">
    <text evidence="4">The sequence shown here is derived from an EMBL/GenBank/DDBJ whole genome shotgun (WGS) entry which is preliminary data.</text>
</comment>
<evidence type="ECO:0000313" key="5">
    <source>
        <dbReference type="Proteomes" id="UP000824232"/>
    </source>
</evidence>
<dbReference type="GO" id="GO:0046872">
    <property type="term" value="F:metal ion binding"/>
    <property type="evidence" value="ECO:0007669"/>
    <property type="project" value="InterPro"/>
</dbReference>